<feature type="chain" id="PRO_5019568874" evidence="1">
    <location>
        <begin position="28"/>
        <end position="362"/>
    </location>
</feature>
<dbReference type="SUPFAM" id="SSF52266">
    <property type="entry name" value="SGNH hydrolase"/>
    <property type="match status" value="1"/>
</dbReference>
<dbReference type="GO" id="GO:0016788">
    <property type="term" value="F:hydrolase activity, acting on ester bonds"/>
    <property type="evidence" value="ECO:0007669"/>
    <property type="project" value="UniProtKB-ARBA"/>
</dbReference>
<dbReference type="Gene3D" id="3.40.50.1110">
    <property type="entry name" value="SGNH hydrolase"/>
    <property type="match status" value="1"/>
</dbReference>
<accession>A0A430HSC8</accession>
<organism evidence="2 3">
    <name type="scientific">Massilia atriviolacea</name>
    <dbReference type="NCBI Taxonomy" id="2495579"/>
    <lineage>
        <taxon>Bacteria</taxon>
        <taxon>Pseudomonadati</taxon>
        <taxon>Pseudomonadota</taxon>
        <taxon>Betaproteobacteria</taxon>
        <taxon>Burkholderiales</taxon>
        <taxon>Oxalobacteraceae</taxon>
        <taxon>Telluria group</taxon>
        <taxon>Massilia</taxon>
    </lineage>
</organism>
<protein>
    <submittedName>
        <fullName evidence="2">SGNH/GDSL hydrolase family protein</fullName>
    </submittedName>
</protein>
<name>A0A430HSC8_9BURK</name>
<sequence>MSIRFRRSLYTLLPLFAFLAASSQASASTLTQNASWTIDRAGTATKYRSVAYGDSIYAGYNGSVSNAAKYSGPTVHAEYLSAQWGADIESVRRTKSGAVAEDVYNNKIVAERSYMQASNTRVVTFEMCGNDALQARSAFKSQTGTCNYSGLTAAENSCRKYVTAAMDYINANAYAGVKLKIISNIHYPGYAVDNTQSSCKDATSGATVKMQDTFLPALARMNFMMCDVARQKGFQCADSFAQYMAADYDSNGDGMVDAEAIRYVNGESQASYVNRITSSLRSTIRDANTHFVSASSSYDYIQSDDVHPTYNGSTISAGLFGSTTGSGAPRYTSFSGGKNPIWNQYGHERIGWAVSAYNPATP</sequence>
<reference evidence="2 3" key="1">
    <citation type="submission" date="2018-12" db="EMBL/GenBank/DDBJ databases">
        <authorList>
            <person name="Yang E."/>
        </authorList>
    </citation>
    <scope>NUCLEOTIDE SEQUENCE [LARGE SCALE GENOMIC DNA]</scope>
    <source>
        <strain evidence="2 3">SOD</strain>
    </source>
</reference>
<dbReference type="InterPro" id="IPR036514">
    <property type="entry name" value="SGNH_hydro_sf"/>
</dbReference>
<keyword evidence="1" id="KW-0732">Signal</keyword>
<gene>
    <name evidence="2" type="ORF">EJB06_04885</name>
</gene>
<keyword evidence="2" id="KW-0378">Hydrolase</keyword>
<dbReference type="EMBL" id="RXLQ01000002">
    <property type="protein sequence ID" value="RSZ60451.1"/>
    <property type="molecule type" value="Genomic_DNA"/>
</dbReference>
<feature type="signal peptide" evidence="1">
    <location>
        <begin position="1"/>
        <end position="27"/>
    </location>
</feature>
<dbReference type="AlphaFoldDB" id="A0A430HSC8"/>
<keyword evidence="3" id="KW-1185">Reference proteome</keyword>
<dbReference type="OrthoDB" id="6014761at2"/>
<comment type="caution">
    <text evidence="2">The sequence shown here is derived from an EMBL/GenBank/DDBJ whole genome shotgun (WGS) entry which is preliminary data.</text>
</comment>
<evidence type="ECO:0000256" key="1">
    <source>
        <dbReference type="SAM" id="SignalP"/>
    </source>
</evidence>
<proteinExistence type="predicted"/>
<dbReference type="Proteomes" id="UP000278085">
    <property type="component" value="Unassembled WGS sequence"/>
</dbReference>
<dbReference type="RefSeq" id="WP_126072861.1">
    <property type="nucleotide sequence ID" value="NZ_CP051166.1"/>
</dbReference>
<evidence type="ECO:0000313" key="2">
    <source>
        <dbReference type="EMBL" id="RSZ60451.1"/>
    </source>
</evidence>
<evidence type="ECO:0000313" key="3">
    <source>
        <dbReference type="Proteomes" id="UP000278085"/>
    </source>
</evidence>